<dbReference type="InterPro" id="IPR032874">
    <property type="entry name" value="DDE_dom"/>
</dbReference>
<evidence type="ECO:0000313" key="2">
    <source>
        <dbReference type="EMBL" id="MFC7318180.1"/>
    </source>
</evidence>
<dbReference type="Proteomes" id="UP001596547">
    <property type="component" value="Unassembled WGS sequence"/>
</dbReference>
<sequence length="214" mass="24755">MLDRMVEKACQQDVCSREDTPLRRRVLTAFLYHAGLSCRKIEPFVDRSHEAIRQWFHRLKHLFESDCRQRDEIAIDETTVEIDGEEVYVWAAVDRATLEVLAVDVSPGRSSLDALLFLREVLKRCRGRPLVRADRGPRYDWPLDLLECDDEEHRLSISPPATKRRQWRCTCGRALELRDAEGEWGSTFPLLPLTVFARPQVLRNPSAPEDLGMA</sequence>
<gene>
    <name evidence="2" type="ORF">ACFQPE_15460</name>
</gene>
<evidence type="ECO:0000259" key="1">
    <source>
        <dbReference type="Pfam" id="PF13610"/>
    </source>
</evidence>
<keyword evidence="3" id="KW-1185">Reference proteome</keyword>
<accession>A0ABD6ACU0</accession>
<proteinExistence type="predicted"/>
<protein>
    <submittedName>
        <fullName evidence="2">DDE-type integrase/transposase/recombinase</fullName>
    </submittedName>
</protein>
<dbReference type="PANTHER" id="PTHR39967">
    <property type="match status" value="1"/>
</dbReference>
<organism evidence="2 3">
    <name type="scientific">Halomarina halobia</name>
    <dbReference type="NCBI Taxonomy" id="3033386"/>
    <lineage>
        <taxon>Archaea</taxon>
        <taxon>Methanobacteriati</taxon>
        <taxon>Methanobacteriota</taxon>
        <taxon>Stenosarchaea group</taxon>
        <taxon>Halobacteria</taxon>
        <taxon>Halobacteriales</taxon>
        <taxon>Natronomonadaceae</taxon>
        <taxon>Halomarina</taxon>
    </lineage>
</organism>
<dbReference type="GeneID" id="302506899"/>
<dbReference type="PANTHER" id="PTHR39967:SF1">
    <property type="entry name" value="ISH14-TYPE TRANSPOSASE HSIRS44"/>
    <property type="match status" value="1"/>
</dbReference>
<dbReference type="EMBL" id="JBHTBF010000003">
    <property type="protein sequence ID" value="MFC7318180.1"/>
    <property type="molecule type" value="Genomic_DNA"/>
</dbReference>
<dbReference type="AlphaFoldDB" id="A0ABD6ACU0"/>
<comment type="caution">
    <text evidence="2">The sequence shown here is derived from an EMBL/GenBank/DDBJ whole genome shotgun (WGS) entry which is preliminary data.</text>
</comment>
<feature type="domain" description="DDE" evidence="1">
    <location>
        <begin position="73"/>
        <end position="130"/>
    </location>
</feature>
<dbReference type="Pfam" id="PF13610">
    <property type="entry name" value="DDE_Tnp_IS240"/>
    <property type="match status" value="1"/>
</dbReference>
<evidence type="ECO:0000313" key="3">
    <source>
        <dbReference type="Proteomes" id="UP001596547"/>
    </source>
</evidence>
<name>A0ABD6ACU0_9EURY</name>
<dbReference type="RefSeq" id="WP_379794456.1">
    <property type="nucleotide sequence ID" value="NZ_CP119993.1"/>
</dbReference>
<reference evidence="2 3" key="1">
    <citation type="journal article" date="2019" name="Int. J. Syst. Evol. Microbiol.">
        <title>The Global Catalogue of Microorganisms (GCM) 10K type strain sequencing project: providing services to taxonomists for standard genome sequencing and annotation.</title>
        <authorList>
            <consortium name="The Broad Institute Genomics Platform"/>
            <consortium name="The Broad Institute Genome Sequencing Center for Infectious Disease"/>
            <person name="Wu L."/>
            <person name="Ma J."/>
        </authorList>
    </citation>
    <scope>NUCLEOTIDE SEQUENCE [LARGE SCALE GENOMIC DNA]</scope>
    <source>
        <strain evidence="2 3">PSR21</strain>
    </source>
</reference>